<keyword evidence="3" id="KW-1185">Reference proteome</keyword>
<sequence>MGLDIAHVTFDTFDGAGSWAAIASTSVQVSFDGGQTWQNTVLHGSKGHYRVRWTNPDSARGTQPRDPRHRHRHRHRHRWQRAHQDHHARLHRRGQHVMTTPRPDQEIQ</sequence>
<evidence type="ECO:0008006" key="4">
    <source>
        <dbReference type="Google" id="ProtNLM"/>
    </source>
</evidence>
<dbReference type="SUPFAM" id="SSF81296">
    <property type="entry name" value="E set domains"/>
    <property type="match status" value="1"/>
</dbReference>
<feature type="compositionally biased region" description="Basic residues" evidence="1">
    <location>
        <begin position="67"/>
        <end position="81"/>
    </location>
</feature>
<dbReference type="Proteomes" id="UP001212326">
    <property type="component" value="Chromosome"/>
</dbReference>
<organism evidence="2 3">
    <name type="scientific">Streptomyces camelliae</name>
    <dbReference type="NCBI Taxonomy" id="3004093"/>
    <lineage>
        <taxon>Bacteria</taxon>
        <taxon>Bacillati</taxon>
        <taxon>Actinomycetota</taxon>
        <taxon>Actinomycetes</taxon>
        <taxon>Kitasatosporales</taxon>
        <taxon>Streptomycetaceae</taxon>
        <taxon>Streptomyces</taxon>
    </lineage>
</organism>
<evidence type="ECO:0000256" key="1">
    <source>
        <dbReference type="SAM" id="MobiDB-lite"/>
    </source>
</evidence>
<evidence type="ECO:0000313" key="2">
    <source>
        <dbReference type="EMBL" id="WBO61519.1"/>
    </source>
</evidence>
<dbReference type="InterPro" id="IPR014756">
    <property type="entry name" value="Ig_E-set"/>
</dbReference>
<reference evidence="2 3" key="1">
    <citation type="submission" date="2022-12" db="EMBL/GenBank/DDBJ databases">
        <authorList>
            <person name="Mo P."/>
        </authorList>
    </citation>
    <scope>NUCLEOTIDE SEQUENCE [LARGE SCALE GENOMIC DNA]</scope>
    <source>
        <strain evidence="2 3">HUAS 2-6</strain>
    </source>
</reference>
<gene>
    <name evidence="2" type="ORF">O1G22_00835</name>
</gene>
<proteinExistence type="predicted"/>
<accession>A0ABY7NWA0</accession>
<evidence type="ECO:0000313" key="3">
    <source>
        <dbReference type="Proteomes" id="UP001212326"/>
    </source>
</evidence>
<dbReference type="EMBL" id="CP115300">
    <property type="protein sequence ID" value="WBO61519.1"/>
    <property type="molecule type" value="Genomic_DNA"/>
</dbReference>
<dbReference type="RefSeq" id="WP_270079481.1">
    <property type="nucleotide sequence ID" value="NZ_CP115300.1"/>
</dbReference>
<protein>
    <recommendedName>
        <fullName evidence="4">Moybdenum cofactor oxidoreductase dimerisation domain-containing protein</fullName>
    </recommendedName>
</protein>
<name>A0ABY7NWA0_9ACTN</name>
<feature type="region of interest" description="Disordered" evidence="1">
    <location>
        <begin position="52"/>
        <end position="108"/>
    </location>
</feature>